<accession>A0AAE3YIU8</accession>
<dbReference type="Pfam" id="PF00012">
    <property type="entry name" value="HSP70"/>
    <property type="match status" value="1"/>
</dbReference>
<evidence type="ECO:0000256" key="3">
    <source>
        <dbReference type="ARBA" id="ARBA00022840"/>
    </source>
</evidence>
<evidence type="ECO:0000313" key="7">
    <source>
        <dbReference type="EMBL" id="MDR7274295.1"/>
    </source>
</evidence>
<comment type="similarity">
    <text evidence="1">Belongs to the heat shock protein 70 family.</text>
</comment>
<dbReference type="PROSITE" id="PS01036">
    <property type="entry name" value="HSP70_3"/>
    <property type="match status" value="1"/>
</dbReference>
<evidence type="ECO:0000256" key="2">
    <source>
        <dbReference type="ARBA" id="ARBA00022741"/>
    </source>
</evidence>
<keyword evidence="4" id="KW-0346">Stress response</keyword>
<evidence type="ECO:0000313" key="8">
    <source>
        <dbReference type="Proteomes" id="UP001183643"/>
    </source>
</evidence>
<dbReference type="Proteomes" id="UP001183643">
    <property type="component" value="Unassembled WGS sequence"/>
</dbReference>
<keyword evidence="5" id="KW-0143">Chaperone</keyword>
<dbReference type="AlphaFoldDB" id="A0AAE3YIU8"/>
<protein>
    <recommendedName>
        <fullName evidence="9">Hsp70 protein</fullName>
    </recommendedName>
</protein>
<feature type="region of interest" description="Disordered" evidence="6">
    <location>
        <begin position="406"/>
        <end position="425"/>
    </location>
</feature>
<evidence type="ECO:0000256" key="5">
    <source>
        <dbReference type="ARBA" id="ARBA00023186"/>
    </source>
</evidence>
<dbReference type="SUPFAM" id="SSF53067">
    <property type="entry name" value="Actin-like ATPase domain"/>
    <property type="match status" value="2"/>
</dbReference>
<sequence>MTHLCIDFGTSSTVAVVAGPRGAHPVLFDGAPSLPSGVCADPTGRLLVGPDAAHAARTAPERYEPYPKQRIDERSVLLGDVEVAVPDLIAAVLRRVLDQLAAPPRRVTITHPAAWGARRREVLRDAASRAGLHEVRLVSEPVAAAAYFAGTAGATIPVGASAVVCDLGAGTYDASVIRRTEDGFALLATSGLSDGGGLDMDAAIVAHLGAVYAPKEPAAWQRLTAPADAADRRASRALWADVRTGREMLSRAPATHIHLPLLETEAPLGREQFEALARPVIDRTVATTRLVLREAGVEISALRGVLLVGGASRVPLVASMLHRALGVAPAVVEQPELAVANGAVTAEDASDPDPESTVRVTREQVAVAVAAQAAPAPLRDDAVPAQPVSGSTLAAVLHGPPVPLAPLATAERPRADDGDGLAPTRPYERVRASGAATVPAGVARRRRRWPAVVTALLVLAAGGAGYAVYRGDQRDPGGVGPGGPSTAPTEGPLRNDRGEPLDARVVQAVKDANPDDPDAWRSLPGTDYTAPGPFIMVIDSSSEADGVLWFRIREVAQPRTASGGKGPWWIVRGDGAEFQNINGGSYPLESFVAGLPDYPDTQEYAITFDANLAITRIRQQ</sequence>
<dbReference type="RefSeq" id="WP_310363797.1">
    <property type="nucleotide sequence ID" value="NZ_JAVDYB010000001.1"/>
</dbReference>
<dbReference type="InterPro" id="IPR018181">
    <property type="entry name" value="Heat_shock_70_CS"/>
</dbReference>
<keyword evidence="3" id="KW-0067">ATP-binding</keyword>
<dbReference type="InterPro" id="IPR013126">
    <property type="entry name" value="Hsp_70_fam"/>
</dbReference>
<dbReference type="GO" id="GO:0140662">
    <property type="term" value="F:ATP-dependent protein folding chaperone"/>
    <property type="evidence" value="ECO:0007669"/>
    <property type="project" value="InterPro"/>
</dbReference>
<dbReference type="PANTHER" id="PTHR42749">
    <property type="entry name" value="CELL SHAPE-DETERMINING PROTEIN MREB"/>
    <property type="match status" value="1"/>
</dbReference>
<comment type="caution">
    <text evidence="7">The sequence shown here is derived from an EMBL/GenBank/DDBJ whole genome shotgun (WGS) entry which is preliminary data.</text>
</comment>
<dbReference type="Gene3D" id="3.30.420.40">
    <property type="match status" value="2"/>
</dbReference>
<proteinExistence type="inferred from homology"/>
<name>A0AAE3YIU8_9ACTN</name>
<evidence type="ECO:0000256" key="1">
    <source>
        <dbReference type="ARBA" id="ARBA00007381"/>
    </source>
</evidence>
<dbReference type="InterPro" id="IPR043129">
    <property type="entry name" value="ATPase_NBD"/>
</dbReference>
<keyword evidence="8" id="KW-1185">Reference proteome</keyword>
<feature type="region of interest" description="Disordered" evidence="6">
    <location>
        <begin position="472"/>
        <end position="498"/>
    </location>
</feature>
<organism evidence="7 8">
    <name type="scientific">Catenuloplanes atrovinosus</name>
    <dbReference type="NCBI Taxonomy" id="137266"/>
    <lineage>
        <taxon>Bacteria</taxon>
        <taxon>Bacillati</taxon>
        <taxon>Actinomycetota</taxon>
        <taxon>Actinomycetes</taxon>
        <taxon>Micromonosporales</taxon>
        <taxon>Micromonosporaceae</taxon>
        <taxon>Catenuloplanes</taxon>
    </lineage>
</organism>
<evidence type="ECO:0000256" key="4">
    <source>
        <dbReference type="ARBA" id="ARBA00023016"/>
    </source>
</evidence>
<reference evidence="7" key="1">
    <citation type="submission" date="2023-07" db="EMBL/GenBank/DDBJ databases">
        <title>Sequencing the genomes of 1000 actinobacteria strains.</title>
        <authorList>
            <person name="Klenk H.-P."/>
        </authorList>
    </citation>
    <scope>NUCLEOTIDE SEQUENCE</scope>
    <source>
        <strain evidence="7">DSM 44707</strain>
    </source>
</reference>
<gene>
    <name evidence="7" type="ORF">J2S41_001073</name>
</gene>
<dbReference type="EMBL" id="JAVDYB010000001">
    <property type="protein sequence ID" value="MDR7274295.1"/>
    <property type="molecule type" value="Genomic_DNA"/>
</dbReference>
<evidence type="ECO:0008006" key="9">
    <source>
        <dbReference type="Google" id="ProtNLM"/>
    </source>
</evidence>
<dbReference type="PRINTS" id="PR00301">
    <property type="entry name" value="HEATSHOCK70"/>
</dbReference>
<dbReference type="PANTHER" id="PTHR42749:SF1">
    <property type="entry name" value="CELL SHAPE-DETERMINING PROTEIN MREB"/>
    <property type="match status" value="1"/>
</dbReference>
<dbReference type="Gene3D" id="3.90.640.10">
    <property type="entry name" value="Actin, Chain A, domain 4"/>
    <property type="match status" value="1"/>
</dbReference>
<dbReference type="GO" id="GO:0005524">
    <property type="term" value="F:ATP binding"/>
    <property type="evidence" value="ECO:0007669"/>
    <property type="project" value="UniProtKB-KW"/>
</dbReference>
<keyword evidence="2" id="KW-0547">Nucleotide-binding</keyword>
<evidence type="ECO:0000256" key="6">
    <source>
        <dbReference type="SAM" id="MobiDB-lite"/>
    </source>
</evidence>